<dbReference type="Pfam" id="PF01588">
    <property type="entry name" value="tRNA_bind"/>
    <property type="match status" value="1"/>
</dbReference>
<dbReference type="NCBIfam" id="TIGR02222">
    <property type="entry name" value="chap_CsaA"/>
    <property type="match status" value="1"/>
</dbReference>
<dbReference type="CDD" id="cd02798">
    <property type="entry name" value="tRNA_bind_CsaA"/>
    <property type="match status" value="1"/>
</dbReference>
<organism evidence="5 6">
    <name type="scientific">Fibrella rubiginis</name>
    <dbReference type="NCBI Taxonomy" id="2817060"/>
    <lineage>
        <taxon>Bacteria</taxon>
        <taxon>Pseudomonadati</taxon>
        <taxon>Bacteroidota</taxon>
        <taxon>Cytophagia</taxon>
        <taxon>Cytophagales</taxon>
        <taxon>Spirosomataceae</taxon>
        <taxon>Fibrella</taxon>
    </lineage>
</organism>
<dbReference type="PANTHER" id="PTHR11586:SF37">
    <property type="entry name" value="TRNA-BINDING DOMAIN-CONTAINING PROTEIN"/>
    <property type="match status" value="1"/>
</dbReference>
<keyword evidence="2 3" id="KW-0694">RNA-binding</keyword>
<keyword evidence="1 3" id="KW-0820">tRNA-binding</keyword>
<dbReference type="GO" id="GO:0000049">
    <property type="term" value="F:tRNA binding"/>
    <property type="evidence" value="ECO:0007669"/>
    <property type="project" value="UniProtKB-UniRule"/>
</dbReference>
<name>A0A939GG07_9BACT</name>
<dbReference type="PANTHER" id="PTHR11586">
    <property type="entry name" value="TRNA-AMINOACYLATION COFACTOR ARC1 FAMILY MEMBER"/>
    <property type="match status" value="1"/>
</dbReference>
<dbReference type="InterPro" id="IPR012340">
    <property type="entry name" value="NA-bd_OB-fold"/>
</dbReference>
<accession>A0A939GG07</accession>
<comment type="caution">
    <text evidence="5">The sequence shown here is derived from an EMBL/GenBank/DDBJ whole genome shotgun (WGS) entry which is preliminary data.</text>
</comment>
<sequence length="114" mass="12241">MDAEPLSWPDFLKVDMRVGTVLAAEPFPQARKPAYKLTIDFGPELGTKRTSAQVTTLYTPETLVGQQVVAVVNFPPKQIGPFMSECLVLGSVDAAGTVTLLTPNRPADNGLRIG</sequence>
<dbReference type="PROSITE" id="PS50886">
    <property type="entry name" value="TRBD"/>
    <property type="match status" value="1"/>
</dbReference>
<evidence type="ECO:0000256" key="1">
    <source>
        <dbReference type="ARBA" id="ARBA00022555"/>
    </source>
</evidence>
<reference evidence="5" key="1">
    <citation type="submission" date="2021-03" db="EMBL/GenBank/DDBJ databases">
        <title>Fibrella sp. HMF5335 genome sequencing and assembly.</title>
        <authorList>
            <person name="Kang H."/>
            <person name="Kim H."/>
            <person name="Bae S."/>
            <person name="Joh K."/>
        </authorList>
    </citation>
    <scope>NUCLEOTIDE SEQUENCE</scope>
    <source>
        <strain evidence="5">HMF5335</strain>
    </source>
</reference>
<dbReference type="NCBIfam" id="NF007495">
    <property type="entry name" value="PRK10089.1-4"/>
    <property type="match status" value="1"/>
</dbReference>
<dbReference type="NCBIfam" id="NF007494">
    <property type="entry name" value="PRK10089.1-3"/>
    <property type="match status" value="1"/>
</dbReference>
<proteinExistence type="predicted"/>
<dbReference type="AlphaFoldDB" id="A0A939GG07"/>
<evidence type="ECO:0000256" key="2">
    <source>
        <dbReference type="ARBA" id="ARBA00022884"/>
    </source>
</evidence>
<gene>
    <name evidence="5" type="ORF">J2I47_11175</name>
</gene>
<dbReference type="InterPro" id="IPR051270">
    <property type="entry name" value="Tyrosine-tRNA_ligase_regulator"/>
</dbReference>
<dbReference type="Proteomes" id="UP000664034">
    <property type="component" value="Unassembled WGS sequence"/>
</dbReference>
<dbReference type="InterPro" id="IPR002547">
    <property type="entry name" value="tRNA-bd_dom"/>
</dbReference>
<evidence type="ECO:0000259" key="4">
    <source>
        <dbReference type="PROSITE" id="PS50886"/>
    </source>
</evidence>
<dbReference type="FunFam" id="2.40.50.140:FF:000165">
    <property type="entry name" value="Chaperone CsaA"/>
    <property type="match status" value="1"/>
</dbReference>
<dbReference type="SUPFAM" id="SSF50249">
    <property type="entry name" value="Nucleic acid-binding proteins"/>
    <property type="match status" value="1"/>
</dbReference>
<evidence type="ECO:0000313" key="6">
    <source>
        <dbReference type="Proteomes" id="UP000664034"/>
    </source>
</evidence>
<dbReference type="EMBL" id="JAFMYV010000005">
    <property type="protein sequence ID" value="MBO0937108.1"/>
    <property type="molecule type" value="Genomic_DNA"/>
</dbReference>
<dbReference type="InterPro" id="IPR008231">
    <property type="entry name" value="CsaA"/>
</dbReference>
<evidence type="ECO:0000256" key="3">
    <source>
        <dbReference type="PROSITE-ProRule" id="PRU00209"/>
    </source>
</evidence>
<dbReference type="Gene3D" id="2.40.50.140">
    <property type="entry name" value="Nucleic acid-binding proteins"/>
    <property type="match status" value="1"/>
</dbReference>
<keyword evidence="6" id="KW-1185">Reference proteome</keyword>
<feature type="domain" description="TRNA-binding" evidence="4">
    <location>
        <begin position="10"/>
        <end position="114"/>
    </location>
</feature>
<protein>
    <submittedName>
        <fullName evidence="5">tRNA-binding protein</fullName>
    </submittedName>
</protein>
<dbReference type="RefSeq" id="WP_207364669.1">
    <property type="nucleotide sequence ID" value="NZ_JAFMYV010000005.1"/>
</dbReference>
<evidence type="ECO:0000313" key="5">
    <source>
        <dbReference type="EMBL" id="MBO0937108.1"/>
    </source>
</evidence>